<feature type="transmembrane region" description="Helical" evidence="7">
    <location>
        <begin position="214"/>
        <end position="236"/>
    </location>
</feature>
<feature type="transmembrane region" description="Helical" evidence="7">
    <location>
        <begin position="32"/>
        <end position="54"/>
    </location>
</feature>
<protein>
    <recommendedName>
        <fullName evidence="10">30 kDa heat shock protein</fullName>
    </recommendedName>
</protein>
<dbReference type="EMBL" id="CP059253">
    <property type="protein sequence ID" value="QLL34732.1"/>
    <property type="molecule type" value="Genomic_DNA"/>
</dbReference>
<evidence type="ECO:0000313" key="8">
    <source>
        <dbReference type="EMBL" id="QLL34732.1"/>
    </source>
</evidence>
<gene>
    <name evidence="8" type="ORF">HG536_0H01070</name>
</gene>
<evidence type="ECO:0000256" key="4">
    <source>
        <dbReference type="ARBA" id="ARBA00022989"/>
    </source>
</evidence>
<feature type="region of interest" description="Disordered" evidence="6">
    <location>
        <begin position="341"/>
        <end position="366"/>
    </location>
</feature>
<accession>A0A7G3ZMJ6</accession>
<keyword evidence="4 7" id="KW-1133">Transmembrane helix</keyword>
<feature type="compositionally biased region" description="Polar residues" evidence="6">
    <location>
        <begin position="298"/>
        <end position="311"/>
    </location>
</feature>
<comment type="similarity">
    <text evidence="2">Belongs to the archaeal/bacterial/fungal opsin family.</text>
</comment>
<dbReference type="SUPFAM" id="SSF81321">
    <property type="entry name" value="Family A G protein-coupled receptor-like"/>
    <property type="match status" value="1"/>
</dbReference>
<dbReference type="OrthoDB" id="536545at2759"/>
<feature type="transmembrane region" description="Helical" evidence="7">
    <location>
        <begin position="248"/>
        <end position="270"/>
    </location>
</feature>
<organism evidence="8 9">
    <name type="scientific">Torulaspora globosa</name>
    <dbReference type="NCBI Taxonomy" id="48254"/>
    <lineage>
        <taxon>Eukaryota</taxon>
        <taxon>Fungi</taxon>
        <taxon>Dikarya</taxon>
        <taxon>Ascomycota</taxon>
        <taxon>Saccharomycotina</taxon>
        <taxon>Saccharomycetes</taxon>
        <taxon>Saccharomycetales</taxon>
        <taxon>Saccharomycetaceae</taxon>
        <taxon>Torulaspora</taxon>
    </lineage>
</organism>
<dbReference type="InterPro" id="IPR043476">
    <property type="entry name" value="Yro2-like_7TM"/>
</dbReference>
<dbReference type="GO" id="GO:0005886">
    <property type="term" value="C:plasma membrane"/>
    <property type="evidence" value="ECO:0007669"/>
    <property type="project" value="TreeGrafter"/>
</dbReference>
<evidence type="ECO:0000256" key="6">
    <source>
        <dbReference type="SAM" id="MobiDB-lite"/>
    </source>
</evidence>
<comment type="subcellular location">
    <subcellularLocation>
        <location evidence="1">Membrane</location>
        <topology evidence="1">Multi-pass membrane protein</topology>
    </subcellularLocation>
</comment>
<dbReference type="AlphaFoldDB" id="A0A7G3ZMJ6"/>
<feature type="region of interest" description="Disordered" evidence="6">
    <location>
        <begin position="292"/>
        <end position="311"/>
    </location>
</feature>
<feature type="transmembrane region" description="Helical" evidence="7">
    <location>
        <begin position="61"/>
        <end position="81"/>
    </location>
</feature>
<feature type="transmembrane region" description="Helical" evidence="7">
    <location>
        <begin position="155"/>
        <end position="178"/>
    </location>
</feature>
<dbReference type="SMART" id="SM01021">
    <property type="entry name" value="Bac_rhodopsin"/>
    <property type="match status" value="1"/>
</dbReference>
<feature type="transmembrane region" description="Helical" evidence="7">
    <location>
        <begin position="184"/>
        <end position="202"/>
    </location>
</feature>
<dbReference type="Gene3D" id="1.20.1070.10">
    <property type="entry name" value="Rhodopsin 7-helix transmembrane proteins"/>
    <property type="match status" value="1"/>
</dbReference>
<feature type="compositionally biased region" description="Low complexity" evidence="6">
    <location>
        <begin position="341"/>
        <end position="352"/>
    </location>
</feature>
<evidence type="ECO:0008006" key="10">
    <source>
        <dbReference type="Google" id="ProtNLM"/>
    </source>
</evidence>
<evidence type="ECO:0000256" key="1">
    <source>
        <dbReference type="ARBA" id="ARBA00004141"/>
    </source>
</evidence>
<dbReference type="CDD" id="cd15239">
    <property type="entry name" value="7tm_YRO2_fungal-like"/>
    <property type="match status" value="1"/>
</dbReference>
<evidence type="ECO:0000256" key="2">
    <source>
        <dbReference type="ARBA" id="ARBA00008130"/>
    </source>
</evidence>
<feature type="transmembrane region" description="Helical" evidence="7">
    <location>
        <begin position="115"/>
        <end position="134"/>
    </location>
</feature>
<dbReference type="PANTHER" id="PTHR28286:SF1">
    <property type="entry name" value="30 KDA HEAT SHOCK PROTEIN-RELATED"/>
    <property type="match status" value="1"/>
</dbReference>
<keyword evidence="3 7" id="KW-0812">Transmembrane</keyword>
<dbReference type="RefSeq" id="XP_037141406.1">
    <property type="nucleotide sequence ID" value="XM_037285510.1"/>
</dbReference>
<sequence length="366" mass="40512">MVEFLLKGGNQAVSVNPPHDLDFHITKQGSSWLWAVTSVFGLLVVVYAILFFIAEMRSTSLVRYSLAAPLLVSLFMCFFYFTYASNLGWTGIQAEFGHVKVNTPVTGLNPGVRQIFYSRFVAWFLSWPLLLFLIELSSVSTAEQHGETFSVFDMIHSLLVQIFSAYFWIVALLVGALIRSTYKWGYFTFAAVSMLIMEAMLIRRQFVTLKTRAFNAAMLGFILVVVWLYFICWGLSEGGNRIQPDSEAVFYGILDLIVFAVYPAYLLFIIKAFGDWPAFSWKGGFARRVDEEHAEKPSGQTSVRQSGETAVPQTHVNHPAAAAATGPALAPTAEHPNVAAGHATTAHQTTTTAEIPAAIPVTRETA</sequence>
<dbReference type="FunFam" id="1.20.1070.10:FF:000160">
    <property type="entry name" value="Related to Opsin-1"/>
    <property type="match status" value="1"/>
</dbReference>
<dbReference type="GeneID" id="59327998"/>
<evidence type="ECO:0000256" key="5">
    <source>
        <dbReference type="ARBA" id="ARBA00023136"/>
    </source>
</evidence>
<name>A0A7G3ZMJ6_9SACH</name>
<dbReference type="PANTHER" id="PTHR28286">
    <property type="match status" value="1"/>
</dbReference>
<dbReference type="Proteomes" id="UP000515788">
    <property type="component" value="Chromosome 8"/>
</dbReference>
<evidence type="ECO:0000256" key="3">
    <source>
        <dbReference type="ARBA" id="ARBA00022692"/>
    </source>
</evidence>
<dbReference type="InterPro" id="IPR001425">
    <property type="entry name" value="Arc/bac/fun_rhodopsins"/>
</dbReference>
<reference evidence="8 9" key="1">
    <citation type="submission" date="2020-06" db="EMBL/GenBank/DDBJ databases">
        <title>The yeast mating-type switching endonuclease HO is a domesticated member of an unorthodox homing genetic element family.</title>
        <authorList>
            <person name="Coughlan A.Y."/>
            <person name="Lombardi L."/>
            <person name="Braun-Galleani S."/>
            <person name="Martos A.R."/>
            <person name="Galeote V."/>
            <person name="Bigey F."/>
            <person name="Dequin S."/>
            <person name="Byrne K.P."/>
            <person name="Wolfe K.H."/>
        </authorList>
    </citation>
    <scope>NUCLEOTIDE SEQUENCE [LARGE SCALE GENOMIC DNA]</scope>
    <source>
        <strain evidence="8 9">CBS764</strain>
    </source>
</reference>
<dbReference type="KEGG" id="tgb:HG536_0H01070"/>
<keyword evidence="9" id="KW-1185">Reference proteome</keyword>
<evidence type="ECO:0000256" key="7">
    <source>
        <dbReference type="SAM" id="Phobius"/>
    </source>
</evidence>
<keyword evidence="5 7" id="KW-0472">Membrane</keyword>
<proteinExistence type="inferred from homology"/>
<dbReference type="GO" id="GO:0005783">
    <property type="term" value="C:endoplasmic reticulum"/>
    <property type="evidence" value="ECO:0007669"/>
    <property type="project" value="TreeGrafter"/>
</dbReference>
<evidence type="ECO:0000313" key="9">
    <source>
        <dbReference type="Proteomes" id="UP000515788"/>
    </source>
</evidence>